<dbReference type="InterPro" id="IPR000073">
    <property type="entry name" value="AB_hydrolase_1"/>
</dbReference>
<sequence>MSDIDLKRRRLMGTAALGIAAANIPFMRSAQANPLSSAIAQLQPLKQVNAGVLNIGYYEAGPADGTVVILLHGYPYDIHSYIDVAAILAEKGCRVIVPHLRGHGTTRFLDKATLRTGQQSAVAVDIIALMDALKIERAVMAGYDWGARTACIIAALWPERCIGLLSVNGYLIQNILRNALPLPAEAEVGWWYQYYFATERGRAGLTANRRDIAKIIWKKNSPTWHFDDATFNRTAASFDNPDYVDIVIHNYRWRLDLVAGDPQYDALEKRLAAQPTIGVPTITMDGDADGVVPATDGKSYAAKFTGPRLHRIVKDAGHNLPQEAPAEFSDAVMKLVAAAR</sequence>
<dbReference type="GO" id="GO:0016020">
    <property type="term" value="C:membrane"/>
    <property type="evidence" value="ECO:0007669"/>
    <property type="project" value="TreeGrafter"/>
</dbReference>
<feature type="domain" description="AB hydrolase-1" evidence="1">
    <location>
        <begin position="67"/>
        <end position="320"/>
    </location>
</feature>
<dbReference type="Gene3D" id="3.40.50.1820">
    <property type="entry name" value="alpha/beta hydrolase"/>
    <property type="match status" value="1"/>
</dbReference>
<name>A0A4R6G7K2_9BURK</name>
<reference evidence="2 3" key="1">
    <citation type="submission" date="2019-03" db="EMBL/GenBank/DDBJ databases">
        <title>Genomic Encyclopedia of Type Strains, Phase IV (KMG-IV): sequencing the most valuable type-strain genomes for metagenomic binning, comparative biology and taxonomic classification.</title>
        <authorList>
            <person name="Goeker M."/>
        </authorList>
    </citation>
    <scope>NUCLEOTIDE SEQUENCE [LARGE SCALE GENOMIC DNA]</scope>
    <source>
        <strain evidence="2 3">DSM 18555</strain>
    </source>
</reference>
<dbReference type="InterPro" id="IPR000639">
    <property type="entry name" value="Epox_hydrolase-like"/>
</dbReference>
<dbReference type="PRINTS" id="PR00412">
    <property type="entry name" value="EPOXHYDRLASE"/>
</dbReference>
<dbReference type="InterPro" id="IPR006311">
    <property type="entry name" value="TAT_signal"/>
</dbReference>
<dbReference type="PANTHER" id="PTHR43798:SF33">
    <property type="entry name" value="HYDROLASE, PUTATIVE (AFU_ORTHOLOGUE AFUA_2G14860)-RELATED"/>
    <property type="match status" value="1"/>
</dbReference>
<dbReference type="SUPFAM" id="SSF53474">
    <property type="entry name" value="alpha/beta-Hydrolases"/>
    <property type="match status" value="1"/>
</dbReference>
<dbReference type="GO" id="GO:0047372">
    <property type="term" value="F:monoacylglycerol lipase activity"/>
    <property type="evidence" value="ECO:0007669"/>
    <property type="project" value="TreeGrafter"/>
</dbReference>
<accession>A0A4R6G7K2</accession>
<keyword evidence="3" id="KW-1185">Reference proteome</keyword>
<dbReference type="Proteomes" id="UP000294737">
    <property type="component" value="Unassembled WGS sequence"/>
</dbReference>
<dbReference type="EMBL" id="SNWF01000005">
    <property type="protein sequence ID" value="TDN89735.1"/>
    <property type="molecule type" value="Genomic_DNA"/>
</dbReference>
<protein>
    <submittedName>
        <fullName evidence="2">Pimeloyl-ACP methyl ester carboxylesterase</fullName>
    </submittedName>
</protein>
<proteinExistence type="predicted"/>
<dbReference type="RefSeq" id="WP_112991845.1">
    <property type="nucleotide sequence ID" value="NZ_PTLZ01000002.1"/>
</dbReference>
<dbReference type="Pfam" id="PF00561">
    <property type="entry name" value="Abhydrolase_1"/>
    <property type="match status" value="1"/>
</dbReference>
<dbReference type="InterPro" id="IPR029058">
    <property type="entry name" value="AB_hydrolase_fold"/>
</dbReference>
<organism evidence="2 3">
    <name type="scientific">Herminiimonas fonticola</name>
    <dbReference type="NCBI Taxonomy" id="303380"/>
    <lineage>
        <taxon>Bacteria</taxon>
        <taxon>Pseudomonadati</taxon>
        <taxon>Pseudomonadota</taxon>
        <taxon>Betaproteobacteria</taxon>
        <taxon>Burkholderiales</taxon>
        <taxon>Oxalobacteraceae</taxon>
        <taxon>Herminiimonas</taxon>
    </lineage>
</organism>
<dbReference type="GO" id="GO:0046464">
    <property type="term" value="P:acylglycerol catabolic process"/>
    <property type="evidence" value="ECO:0007669"/>
    <property type="project" value="TreeGrafter"/>
</dbReference>
<dbReference type="PANTHER" id="PTHR43798">
    <property type="entry name" value="MONOACYLGLYCEROL LIPASE"/>
    <property type="match status" value="1"/>
</dbReference>
<dbReference type="AlphaFoldDB" id="A0A4R6G7K2"/>
<evidence type="ECO:0000313" key="3">
    <source>
        <dbReference type="Proteomes" id="UP000294737"/>
    </source>
</evidence>
<gene>
    <name evidence="2" type="ORF">EV677_1796</name>
</gene>
<evidence type="ECO:0000313" key="2">
    <source>
        <dbReference type="EMBL" id="TDN89735.1"/>
    </source>
</evidence>
<evidence type="ECO:0000259" key="1">
    <source>
        <dbReference type="Pfam" id="PF00561"/>
    </source>
</evidence>
<dbReference type="InterPro" id="IPR050266">
    <property type="entry name" value="AB_hydrolase_sf"/>
</dbReference>
<comment type="caution">
    <text evidence="2">The sequence shown here is derived from an EMBL/GenBank/DDBJ whole genome shotgun (WGS) entry which is preliminary data.</text>
</comment>
<dbReference type="PROSITE" id="PS51318">
    <property type="entry name" value="TAT"/>
    <property type="match status" value="1"/>
</dbReference>
<dbReference type="OrthoDB" id="9780765at2"/>